<keyword evidence="2" id="KW-1003">Cell membrane</keyword>
<feature type="transmembrane region" description="Helical" evidence="6">
    <location>
        <begin position="466"/>
        <end position="485"/>
    </location>
</feature>
<evidence type="ECO:0000313" key="8">
    <source>
        <dbReference type="Proteomes" id="UP001589776"/>
    </source>
</evidence>
<evidence type="ECO:0000256" key="1">
    <source>
        <dbReference type="ARBA" id="ARBA00004651"/>
    </source>
</evidence>
<reference evidence="7 8" key="1">
    <citation type="submission" date="2024-09" db="EMBL/GenBank/DDBJ databases">
        <authorList>
            <person name="Sun Q."/>
            <person name="Mori K."/>
        </authorList>
    </citation>
    <scope>NUCLEOTIDE SEQUENCE [LARGE SCALE GENOMIC DNA]</scope>
    <source>
        <strain evidence="7 8">CCM 7759</strain>
    </source>
</reference>
<feature type="transmembrane region" description="Helical" evidence="6">
    <location>
        <begin position="180"/>
        <end position="201"/>
    </location>
</feature>
<evidence type="ECO:0000256" key="4">
    <source>
        <dbReference type="ARBA" id="ARBA00022989"/>
    </source>
</evidence>
<feature type="transmembrane region" description="Helical" evidence="6">
    <location>
        <begin position="435"/>
        <end position="460"/>
    </location>
</feature>
<dbReference type="PANTHER" id="PTHR30250">
    <property type="entry name" value="PST FAMILY PREDICTED COLANIC ACID TRANSPORTER"/>
    <property type="match status" value="1"/>
</dbReference>
<name>A0ABV6DUZ1_9BACL</name>
<feature type="transmembrane region" description="Helical" evidence="6">
    <location>
        <begin position="90"/>
        <end position="109"/>
    </location>
</feature>
<feature type="transmembrane region" description="Helical" evidence="6">
    <location>
        <begin position="46"/>
        <end position="69"/>
    </location>
</feature>
<evidence type="ECO:0000256" key="2">
    <source>
        <dbReference type="ARBA" id="ARBA00022475"/>
    </source>
</evidence>
<keyword evidence="4 6" id="KW-1133">Transmembrane helix</keyword>
<feature type="transmembrane region" description="Helical" evidence="6">
    <location>
        <begin position="152"/>
        <end position="174"/>
    </location>
</feature>
<dbReference type="Proteomes" id="UP001589776">
    <property type="component" value="Unassembled WGS sequence"/>
</dbReference>
<feature type="transmembrane region" description="Helical" evidence="6">
    <location>
        <begin position="393"/>
        <end position="414"/>
    </location>
</feature>
<comment type="caution">
    <text evidence="7">The sequence shown here is derived from an EMBL/GenBank/DDBJ whole genome shotgun (WGS) entry which is preliminary data.</text>
</comment>
<protein>
    <submittedName>
        <fullName evidence="7">Lipopolysaccharide biosynthesis protein</fullName>
    </submittedName>
</protein>
<accession>A0ABV6DUZ1</accession>
<keyword evidence="5 6" id="KW-0472">Membrane</keyword>
<evidence type="ECO:0000256" key="5">
    <source>
        <dbReference type="ARBA" id="ARBA00023136"/>
    </source>
</evidence>
<dbReference type="InterPro" id="IPR050833">
    <property type="entry name" value="Poly_Biosynth_Transport"/>
</dbReference>
<proteinExistence type="predicted"/>
<feature type="transmembrane region" description="Helical" evidence="6">
    <location>
        <begin position="121"/>
        <end position="140"/>
    </location>
</feature>
<keyword evidence="8" id="KW-1185">Reference proteome</keyword>
<evidence type="ECO:0000256" key="3">
    <source>
        <dbReference type="ARBA" id="ARBA00022692"/>
    </source>
</evidence>
<feature type="transmembrane region" description="Helical" evidence="6">
    <location>
        <begin position="7"/>
        <end position="26"/>
    </location>
</feature>
<sequence>MRVKNSIINISVGLGNQIIITLLSFFSRTVFIQTLGIEYLGVNGLFTSVLAMLTLAEAGIGSSIIYSLFKPVADNDIQKINALMRLYKRAYAVIAAVVFVLGLALMPFLHLFVKDTHVEGLHLIYFIFLINTVIPYLFQYKSSFLNVNQKGYIATAIFSVSSILSLLLKIGILYYTNNYILYLVTDCVITLINSAIVAVVVNRMYPFLRDKTKSVLDPLVKQDIIKNVKAIVLQNIGTYLIFGTDNIIISSFVSVAAVGLYSNYNMLIEICRTFINQVFNNIYHSIGNLVASESAEKIFSVYKVYWLVNFWLYGFFTIFLYVVTEPFIKLWLGPSFLMENSVLIVIMIVFFERGMRNAISTVKNTAGIFHEDRYAPLVQAAINLGFSVWLVQVWGIAGVFLGTLISAVLVPIWRTPYLVYKKVFHKPFLKYVKTYVLYALIGLTVCAVTKYVCSLIPAGLGEVPHLAIIVILAIVIPNAIFVAIFHKTAEFAYIWTVAKGIVETMLGKFRRAGVNKKAENA</sequence>
<feature type="transmembrane region" description="Helical" evidence="6">
    <location>
        <begin position="330"/>
        <end position="351"/>
    </location>
</feature>
<feature type="transmembrane region" description="Helical" evidence="6">
    <location>
        <begin position="304"/>
        <end position="323"/>
    </location>
</feature>
<dbReference type="PANTHER" id="PTHR30250:SF26">
    <property type="entry name" value="PSMA PROTEIN"/>
    <property type="match status" value="1"/>
</dbReference>
<gene>
    <name evidence="7" type="ORF">ACFFK0_29125</name>
</gene>
<dbReference type="RefSeq" id="WP_377474676.1">
    <property type="nucleotide sequence ID" value="NZ_JBHLWN010000121.1"/>
</dbReference>
<evidence type="ECO:0000256" key="6">
    <source>
        <dbReference type="SAM" id="Phobius"/>
    </source>
</evidence>
<comment type="subcellular location">
    <subcellularLocation>
        <location evidence="1">Cell membrane</location>
        <topology evidence="1">Multi-pass membrane protein</topology>
    </subcellularLocation>
</comment>
<organism evidence="7 8">
    <name type="scientific">Paenibacillus chartarius</name>
    <dbReference type="NCBI Taxonomy" id="747481"/>
    <lineage>
        <taxon>Bacteria</taxon>
        <taxon>Bacillati</taxon>
        <taxon>Bacillota</taxon>
        <taxon>Bacilli</taxon>
        <taxon>Bacillales</taxon>
        <taxon>Paenibacillaceae</taxon>
        <taxon>Paenibacillus</taxon>
    </lineage>
</organism>
<dbReference type="EMBL" id="JBHLWN010000121">
    <property type="protein sequence ID" value="MFC0216464.1"/>
    <property type="molecule type" value="Genomic_DNA"/>
</dbReference>
<keyword evidence="3 6" id="KW-0812">Transmembrane</keyword>
<evidence type="ECO:0000313" key="7">
    <source>
        <dbReference type="EMBL" id="MFC0216464.1"/>
    </source>
</evidence>
<feature type="transmembrane region" description="Helical" evidence="6">
    <location>
        <begin position="239"/>
        <end position="261"/>
    </location>
</feature>